<reference evidence="2" key="1">
    <citation type="submission" date="2009-09" db="EMBL/GenBank/DDBJ databases">
        <authorList>
            <person name="Weinstock G."/>
            <person name="Sodergren E."/>
            <person name="Clifton S."/>
            <person name="Fulton L."/>
            <person name="Fulton B."/>
            <person name="Courtney L."/>
            <person name="Fronick C."/>
            <person name="Harrison M."/>
            <person name="Strong C."/>
            <person name="Farmer C."/>
            <person name="Delahaunty K."/>
            <person name="Markovic C."/>
            <person name="Hall O."/>
            <person name="Minx P."/>
            <person name="Tomlinson C."/>
            <person name="Mitreva M."/>
            <person name="Nelson J."/>
            <person name="Hou S."/>
            <person name="Wollam A."/>
            <person name="Pepin K.H."/>
            <person name="Johnson M."/>
            <person name="Bhonagiri V."/>
            <person name="Nash W.E."/>
            <person name="Warren W."/>
            <person name="Chinwalla A."/>
            <person name="Mardis E.R."/>
            <person name="Wilson R.K."/>
        </authorList>
    </citation>
    <scope>NUCLEOTIDE SEQUENCE [LARGE SCALE GENOMIC DNA]</scope>
    <source>
        <strain evidence="2">DSM 15470</strain>
    </source>
</reference>
<gene>
    <name evidence="2" type="ORF">GCWU000321_01524</name>
</gene>
<dbReference type="STRING" id="592028.GCWU000321_01524"/>
<proteinExistence type="predicted"/>
<feature type="region of interest" description="Disordered" evidence="1">
    <location>
        <begin position="1"/>
        <end position="23"/>
    </location>
</feature>
<accession>C9LPP4</accession>
<dbReference type="EMBL" id="ACIM02000001">
    <property type="protein sequence ID" value="EEW97530.1"/>
    <property type="molecule type" value="Genomic_DNA"/>
</dbReference>
<comment type="caution">
    <text evidence="2">The sequence shown here is derived from an EMBL/GenBank/DDBJ whole genome shotgun (WGS) entry which is preliminary data.</text>
</comment>
<protein>
    <submittedName>
        <fullName evidence="2">Uncharacterized protein</fullName>
    </submittedName>
</protein>
<dbReference type="Proteomes" id="UP000004736">
    <property type="component" value="Unassembled WGS sequence"/>
</dbReference>
<dbReference type="HOGENOM" id="CLU_3060962_0_0_9"/>
<evidence type="ECO:0000256" key="1">
    <source>
        <dbReference type="SAM" id="MobiDB-lite"/>
    </source>
</evidence>
<evidence type="ECO:0000313" key="2">
    <source>
        <dbReference type="EMBL" id="EEW97530.1"/>
    </source>
</evidence>
<feature type="compositionally biased region" description="Acidic residues" evidence="1">
    <location>
        <begin position="14"/>
        <end position="23"/>
    </location>
</feature>
<organism evidence="2 3">
    <name type="scientific">Dialister invisus DSM 15470</name>
    <dbReference type="NCBI Taxonomy" id="592028"/>
    <lineage>
        <taxon>Bacteria</taxon>
        <taxon>Bacillati</taxon>
        <taxon>Bacillota</taxon>
        <taxon>Negativicutes</taxon>
        <taxon>Veillonellales</taxon>
        <taxon>Veillonellaceae</taxon>
        <taxon>Dialister</taxon>
    </lineage>
</organism>
<evidence type="ECO:0000313" key="3">
    <source>
        <dbReference type="Proteomes" id="UP000004736"/>
    </source>
</evidence>
<dbReference type="AlphaFoldDB" id="C9LPP4"/>
<keyword evidence="3" id="KW-1185">Reference proteome</keyword>
<name>C9LPP4_9FIRM</name>
<sequence>MGNKEYIESGGIDESADEGDDKYEENALYADRIVPMLTDIGAHDDLLWDVPME</sequence>